<dbReference type="InterPro" id="IPR029058">
    <property type="entry name" value="AB_hydrolase_fold"/>
</dbReference>
<dbReference type="Pfam" id="PF00551">
    <property type="entry name" value="Formyl_trans_N"/>
    <property type="match status" value="1"/>
</dbReference>
<organism evidence="5 6">
    <name type="scientific">Legionella maceachernii</name>
    <dbReference type="NCBI Taxonomy" id="466"/>
    <lineage>
        <taxon>Bacteria</taxon>
        <taxon>Pseudomonadati</taxon>
        <taxon>Pseudomonadota</taxon>
        <taxon>Gammaproteobacteria</taxon>
        <taxon>Legionellales</taxon>
        <taxon>Legionellaceae</taxon>
        <taxon>Legionella</taxon>
    </lineage>
</organism>
<dbReference type="Proteomes" id="UP000054908">
    <property type="component" value="Unassembled WGS sequence"/>
</dbReference>
<dbReference type="InterPro" id="IPR010071">
    <property type="entry name" value="AA_adenyl_dom"/>
</dbReference>
<dbReference type="InterPro" id="IPR001031">
    <property type="entry name" value="Thioesterase"/>
</dbReference>
<gene>
    <name evidence="5" type="ORF">Lmac_1279</name>
</gene>
<keyword evidence="6" id="KW-1185">Reference proteome</keyword>
<keyword evidence="3" id="KW-0597">Phosphoprotein</keyword>
<dbReference type="SUPFAM" id="SSF47336">
    <property type="entry name" value="ACP-like"/>
    <property type="match status" value="1"/>
</dbReference>
<protein>
    <submittedName>
        <fullName evidence="5">Peptide synthetase, non-ribosomal</fullName>
    </submittedName>
</protein>
<dbReference type="SUPFAM" id="SSF56801">
    <property type="entry name" value="Acetyl-CoA synthetase-like"/>
    <property type="match status" value="1"/>
</dbReference>
<dbReference type="InterPro" id="IPR002376">
    <property type="entry name" value="Formyl_transf_N"/>
</dbReference>
<dbReference type="InterPro" id="IPR009081">
    <property type="entry name" value="PP-bd_ACP"/>
</dbReference>
<dbReference type="InterPro" id="IPR045851">
    <property type="entry name" value="AMP-bd_C_sf"/>
</dbReference>
<dbReference type="Pfam" id="PF00975">
    <property type="entry name" value="Thioesterase"/>
    <property type="match status" value="1"/>
</dbReference>
<evidence type="ECO:0000256" key="2">
    <source>
        <dbReference type="ARBA" id="ARBA00022450"/>
    </source>
</evidence>
<dbReference type="PROSITE" id="PS50075">
    <property type="entry name" value="CARRIER"/>
    <property type="match status" value="1"/>
</dbReference>
<dbReference type="RefSeq" id="WP_065239994.1">
    <property type="nucleotide sequence ID" value="NZ_CAAAIB010000009.1"/>
</dbReference>
<dbReference type="Gene3D" id="2.30.38.10">
    <property type="entry name" value="Luciferase, Domain 3"/>
    <property type="match status" value="1"/>
</dbReference>
<dbReference type="Pfam" id="PF13193">
    <property type="entry name" value="AMP-binding_C"/>
    <property type="match status" value="1"/>
</dbReference>
<dbReference type="GO" id="GO:0031177">
    <property type="term" value="F:phosphopantetheine binding"/>
    <property type="evidence" value="ECO:0007669"/>
    <property type="project" value="InterPro"/>
</dbReference>
<dbReference type="SUPFAM" id="SSF50486">
    <property type="entry name" value="FMT C-terminal domain-like"/>
    <property type="match status" value="1"/>
</dbReference>
<dbReference type="FunFam" id="3.40.50.12780:FF:000012">
    <property type="entry name" value="Non-ribosomal peptide synthetase"/>
    <property type="match status" value="1"/>
</dbReference>
<dbReference type="NCBIfam" id="TIGR01733">
    <property type="entry name" value="AA-adenyl-dom"/>
    <property type="match status" value="1"/>
</dbReference>
<dbReference type="InterPro" id="IPR020806">
    <property type="entry name" value="PKS_PP-bd"/>
</dbReference>
<dbReference type="InterPro" id="IPR020845">
    <property type="entry name" value="AMP-binding_CS"/>
</dbReference>
<dbReference type="InterPro" id="IPR025110">
    <property type="entry name" value="AMP-bd_C"/>
</dbReference>
<reference evidence="5 6" key="1">
    <citation type="submission" date="2015-11" db="EMBL/GenBank/DDBJ databases">
        <title>Genomic analysis of 38 Legionella species identifies large and diverse effector repertoires.</title>
        <authorList>
            <person name="Burstein D."/>
            <person name="Amaro F."/>
            <person name="Zusman T."/>
            <person name="Lifshitz Z."/>
            <person name="Cohen O."/>
            <person name="Gilbert J.A."/>
            <person name="Pupko T."/>
            <person name="Shuman H.A."/>
            <person name="Segal G."/>
        </authorList>
    </citation>
    <scope>NUCLEOTIDE SEQUENCE [LARGE SCALE GENOMIC DNA]</scope>
    <source>
        <strain evidence="5 6">PX-1-G2-E2</strain>
    </source>
</reference>
<dbReference type="GO" id="GO:0043041">
    <property type="term" value="P:amino acid activation for nonribosomal peptide biosynthetic process"/>
    <property type="evidence" value="ECO:0007669"/>
    <property type="project" value="TreeGrafter"/>
</dbReference>
<dbReference type="Pfam" id="PF00550">
    <property type="entry name" value="PP-binding"/>
    <property type="match status" value="1"/>
</dbReference>
<comment type="caution">
    <text evidence="5">The sequence shown here is derived from an EMBL/GenBank/DDBJ whole genome shotgun (WGS) entry which is preliminary data.</text>
</comment>
<keyword evidence="2" id="KW-0596">Phosphopantetheine</keyword>
<dbReference type="Gene3D" id="3.30.300.30">
    <property type="match status" value="1"/>
</dbReference>
<dbReference type="InterPro" id="IPR005793">
    <property type="entry name" value="Formyl_trans_C"/>
</dbReference>
<dbReference type="FunFam" id="3.40.50.980:FF:000001">
    <property type="entry name" value="Non-ribosomal peptide synthetase"/>
    <property type="match status" value="1"/>
</dbReference>
<dbReference type="InterPro" id="IPR036736">
    <property type="entry name" value="ACP-like_sf"/>
</dbReference>
<dbReference type="EMBL" id="LNYL01000033">
    <property type="protein sequence ID" value="KTD27031.1"/>
    <property type="molecule type" value="Genomic_DNA"/>
</dbReference>
<evidence type="ECO:0000256" key="1">
    <source>
        <dbReference type="ARBA" id="ARBA00001957"/>
    </source>
</evidence>
<dbReference type="SUPFAM" id="SSF53474">
    <property type="entry name" value="alpha/beta-Hydrolases"/>
    <property type="match status" value="1"/>
</dbReference>
<dbReference type="GO" id="GO:0044550">
    <property type="term" value="P:secondary metabolite biosynthetic process"/>
    <property type="evidence" value="ECO:0007669"/>
    <property type="project" value="TreeGrafter"/>
</dbReference>
<dbReference type="Gene3D" id="3.40.50.1820">
    <property type="entry name" value="alpha/beta hydrolase"/>
    <property type="match status" value="1"/>
</dbReference>
<dbReference type="InterPro" id="IPR036477">
    <property type="entry name" value="Formyl_transf_N_sf"/>
</dbReference>
<name>A0A0W0W3K2_9GAMM</name>
<evidence type="ECO:0000313" key="5">
    <source>
        <dbReference type="EMBL" id="KTD27031.1"/>
    </source>
</evidence>
<dbReference type="PANTHER" id="PTHR45527">
    <property type="entry name" value="NONRIBOSOMAL PEPTIDE SYNTHETASE"/>
    <property type="match status" value="1"/>
</dbReference>
<dbReference type="STRING" id="466.Lmac_1279"/>
<dbReference type="FunFam" id="1.10.1200.10:FF:000005">
    <property type="entry name" value="Nonribosomal peptide synthetase 1"/>
    <property type="match status" value="1"/>
</dbReference>
<dbReference type="Pfam" id="PF00501">
    <property type="entry name" value="AMP-binding"/>
    <property type="match status" value="1"/>
</dbReference>
<evidence type="ECO:0000259" key="4">
    <source>
        <dbReference type="PROSITE" id="PS50075"/>
    </source>
</evidence>
<dbReference type="InterPro" id="IPR011034">
    <property type="entry name" value="Formyl_transferase-like_C_sf"/>
</dbReference>
<dbReference type="GO" id="GO:0005737">
    <property type="term" value="C:cytoplasm"/>
    <property type="evidence" value="ECO:0007669"/>
    <property type="project" value="TreeGrafter"/>
</dbReference>
<dbReference type="CDD" id="cd05930">
    <property type="entry name" value="A_NRPS"/>
    <property type="match status" value="1"/>
</dbReference>
<dbReference type="InterPro" id="IPR000873">
    <property type="entry name" value="AMP-dep_synth/lig_dom"/>
</dbReference>
<feature type="domain" description="Carrier" evidence="4">
    <location>
        <begin position="1090"/>
        <end position="1165"/>
    </location>
</feature>
<comment type="cofactor">
    <cofactor evidence="1">
        <name>pantetheine 4'-phosphate</name>
        <dbReference type="ChEBI" id="CHEBI:47942"/>
    </cofactor>
</comment>
<dbReference type="PATRIC" id="fig|466.6.peg.1356"/>
<dbReference type="GO" id="GO:0003824">
    <property type="term" value="F:catalytic activity"/>
    <property type="evidence" value="ECO:0007669"/>
    <property type="project" value="InterPro"/>
</dbReference>
<sequence>MKKKRLSCFIVGDDNITLQCATIILAGNHELLGLVSRSEKIKEWCATNHIPYIRTIQEFERHYVNRKFDFLFSIVNSQILSPKVMNLPRYYAINYHNSPLPKYAGLYATTWAILNGESHHAITWHVMNEEVDAGDILKQRFFPINEQDTALSLNLKCYEEAVDSFRELIDELSANWITPIKQDLSLRTYYGLRDKPANFGFVSWDQPSDDIDRFCRAFTFGNYRNELVIPKIILRDQIFHLNAHKTLTTSSAAPPGQLVAISDQFLQIATATFDIAILELTDLKGKIYPIKDLIRALELNTTLSLERLEIKFAEKLVHFDLARNPKIEQFWVKEFLKCSKEKVSFLSNLIHLEKNKKILSPKVKIIPNHFLRKIQNNFDCYSLKNILSTAILIYLYRLNNYKNLSVDFSRKETRSQLFEFKNLFSDYVPLTTHFNRQLLFVEALSLVSDEYVRLAKQGTYAKDIFIRYPELKNQVDTIDISFTFVDRKEEIPLKHNKKLNIYISNDGSWFYVHNTTNSNSFPQSYGFLRNIYDHILTLLSDILFNPAKKLYELSILGKKERHKLLVAWNNTYRKYDKTKFLHQYFEDQAVLQPNNIAAVFEGQSISYQQLNHRANQFANYLRNLGIKPNHLIGLSLNRSIELLVCILGTLKSGAAYLPLDPYYPKERINYMLKDSGAHYLVFDQESNKHKLNEFQGKIITINSLDFNQFPTENLTILNASIDLAYVIYTSGTTGKPKGVAISHGAACNHMVWMQKEYNFDKNDIFLQKTPFSFDASVWEFFMPLFVGAQLIIASPDAHACPIKLTQLIQENKVSVLQLVPSMLKELISTTDFAKCTSLTHLFCGGETLLAETIHAFFDHHPSKTSLHNLYGPTETTIDAISATCTLNDAKSQVSRIGKPIMNTQLYVLDEEKQLVPAGVIGELYIGGDGLARGYLNNPDYTAEKFIPNPFSTIPGDRLYKTGDLVKWQSNGHIEYHGRMDCQVKIRGFRIELSEIESTLEKISHVHQCIVKPELHANGSHFLTAYIVLKKNTDLSSTELRDMLKQQLPDYMVPSRYFIVDKLLVTPSGKLDRKNLPTPLRQLNLGSEQVEPSTDIEKSLKRIWCIVLKIRDLGVEDDFFELGGNSLSAMRIMTMVKDQLSVTLSIRKIFDCPTIRSLAKEIHNAGEASPEPLKYLKDSVIVPIKKTGKNPPLFLVHPIGGSVFWYKRIGKYLYDEIPLYAIQDPGLDRKEFIFETLEEMANTYIQAIQAIQPKGPYVLGGASFGSTVAIEMAKQLEEKGETISSIVSLDGWASYPILQKNEAYFREIMNAQNSRILKKYIKNNLSSAHFLLELQWHRENMLMNYKLSAIRGKFILFKAKVLTAIFNYDAHFNWWDNFTMQPIELHLVPGDHETMFYEPNVRVLAQKLNKSLTEKMCNYSHPFFLAPQTKDLTLLFDPTESRGA</sequence>
<dbReference type="Pfam" id="PF02911">
    <property type="entry name" value="Formyl_trans_C"/>
    <property type="match status" value="1"/>
</dbReference>
<proteinExistence type="predicted"/>
<dbReference type="Gene3D" id="1.10.1200.10">
    <property type="entry name" value="ACP-like"/>
    <property type="match status" value="1"/>
</dbReference>
<dbReference type="FunFam" id="2.30.38.10:FF:000001">
    <property type="entry name" value="Non-ribosomal peptide synthetase PvdI"/>
    <property type="match status" value="1"/>
</dbReference>
<dbReference type="Gene3D" id="3.30.559.30">
    <property type="entry name" value="Nonribosomal peptide synthetase, condensation domain"/>
    <property type="match status" value="1"/>
</dbReference>
<dbReference type="PROSITE" id="PS00455">
    <property type="entry name" value="AMP_BINDING"/>
    <property type="match status" value="1"/>
</dbReference>
<dbReference type="Gene3D" id="3.40.50.980">
    <property type="match status" value="2"/>
</dbReference>
<dbReference type="Gene3D" id="3.40.50.12230">
    <property type="match status" value="1"/>
</dbReference>
<accession>A0A0W0W3K2</accession>
<dbReference type="OrthoDB" id="9757559at2"/>
<dbReference type="PANTHER" id="PTHR45527:SF1">
    <property type="entry name" value="FATTY ACID SYNTHASE"/>
    <property type="match status" value="1"/>
</dbReference>
<evidence type="ECO:0000313" key="6">
    <source>
        <dbReference type="Proteomes" id="UP000054908"/>
    </source>
</evidence>
<dbReference type="FunFam" id="3.40.50.980:FF:000002">
    <property type="entry name" value="Enterobactin synthetase component F"/>
    <property type="match status" value="1"/>
</dbReference>
<dbReference type="SMART" id="SM00823">
    <property type="entry name" value="PKS_PP"/>
    <property type="match status" value="1"/>
</dbReference>
<dbReference type="SUPFAM" id="SSF53328">
    <property type="entry name" value="Formyltransferase"/>
    <property type="match status" value="1"/>
</dbReference>
<evidence type="ECO:0000256" key="3">
    <source>
        <dbReference type="ARBA" id="ARBA00022553"/>
    </source>
</evidence>